<dbReference type="PANTHER" id="PTHR30043:SF1">
    <property type="entry name" value="ABC TRANSPORT SYSTEM PERMEASE PROTEIN P69"/>
    <property type="match status" value="1"/>
</dbReference>
<feature type="transmembrane region" description="Helical" evidence="7">
    <location>
        <begin position="247"/>
        <end position="268"/>
    </location>
</feature>
<reference evidence="9 10" key="1">
    <citation type="submission" date="2020-08" db="EMBL/GenBank/DDBJ databases">
        <title>Sequencing the genomes of 1000 actinobacteria strains.</title>
        <authorList>
            <person name="Klenk H.-P."/>
        </authorList>
    </citation>
    <scope>NUCLEOTIDE SEQUENCE [LARGE SCALE GENOMIC DNA]</scope>
    <source>
        <strain evidence="9 10">DSM 105784</strain>
    </source>
</reference>
<feature type="transmembrane region" description="Helical" evidence="7">
    <location>
        <begin position="379"/>
        <end position="399"/>
    </location>
</feature>
<evidence type="ECO:0000313" key="10">
    <source>
        <dbReference type="Proteomes" id="UP000536685"/>
    </source>
</evidence>
<dbReference type="RefSeq" id="WP_221420437.1">
    <property type="nucleotide sequence ID" value="NZ_JACHMJ010000001.1"/>
</dbReference>
<comment type="subcellular location">
    <subcellularLocation>
        <location evidence="1 7">Cell membrane</location>
        <topology evidence="1 7">Multi-pass membrane protein</topology>
    </subcellularLocation>
</comment>
<dbReference type="PROSITE" id="PS50928">
    <property type="entry name" value="ABC_TM1"/>
    <property type="match status" value="2"/>
</dbReference>
<dbReference type="InterPro" id="IPR035906">
    <property type="entry name" value="MetI-like_sf"/>
</dbReference>
<comment type="caution">
    <text evidence="9">The sequence shown here is derived from an EMBL/GenBank/DDBJ whole genome shotgun (WGS) entry which is preliminary data.</text>
</comment>
<evidence type="ECO:0000256" key="5">
    <source>
        <dbReference type="ARBA" id="ARBA00022989"/>
    </source>
</evidence>
<evidence type="ECO:0000256" key="1">
    <source>
        <dbReference type="ARBA" id="ARBA00004651"/>
    </source>
</evidence>
<organism evidence="9 10">
    <name type="scientific">Conyzicola lurida</name>
    <dbReference type="NCBI Taxonomy" id="1172621"/>
    <lineage>
        <taxon>Bacteria</taxon>
        <taxon>Bacillati</taxon>
        <taxon>Actinomycetota</taxon>
        <taxon>Actinomycetes</taxon>
        <taxon>Micrococcales</taxon>
        <taxon>Microbacteriaceae</taxon>
        <taxon>Conyzicola</taxon>
    </lineage>
</organism>
<dbReference type="PANTHER" id="PTHR30043">
    <property type="entry name" value="PHOSPHONATES TRANSPORT SYSTEM PERMEASE PROTEIN"/>
    <property type="match status" value="1"/>
</dbReference>
<feature type="transmembrane region" description="Helical" evidence="7">
    <location>
        <begin position="510"/>
        <end position="530"/>
    </location>
</feature>
<feature type="transmembrane region" description="Helical" evidence="7">
    <location>
        <begin position="30"/>
        <end position="49"/>
    </location>
</feature>
<accession>A0A841AM18</accession>
<keyword evidence="6 7" id="KW-0472">Membrane</keyword>
<evidence type="ECO:0000313" key="9">
    <source>
        <dbReference type="EMBL" id="MBB5842545.1"/>
    </source>
</evidence>
<feature type="transmembrane region" description="Helical" evidence="7">
    <location>
        <begin position="217"/>
        <end position="235"/>
    </location>
</feature>
<evidence type="ECO:0000256" key="2">
    <source>
        <dbReference type="ARBA" id="ARBA00022448"/>
    </source>
</evidence>
<feature type="transmembrane region" description="Helical" evidence="7">
    <location>
        <begin position="315"/>
        <end position="336"/>
    </location>
</feature>
<dbReference type="InterPro" id="IPR000515">
    <property type="entry name" value="MetI-like"/>
</dbReference>
<proteinExistence type="inferred from homology"/>
<name>A0A841AM18_9MICO</name>
<feature type="transmembrane region" description="Helical" evidence="7">
    <location>
        <begin position="78"/>
        <end position="108"/>
    </location>
</feature>
<dbReference type="AlphaFoldDB" id="A0A841AM18"/>
<feature type="transmembrane region" description="Helical" evidence="7">
    <location>
        <begin position="537"/>
        <end position="558"/>
    </location>
</feature>
<keyword evidence="4 7" id="KW-0812">Transmembrane</keyword>
<dbReference type="GO" id="GO:0005886">
    <property type="term" value="C:plasma membrane"/>
    <property type="evidence" value="ECO:0007669"/>
    <property type="project" value="UniProtKB-SubCell"/>
</dbReference>
<comment type="similarity">
    <text evidence="7">Belongs to the binding-protein-dependent transport system permease family.</text>
</comment>
<dbReference type="Gene3D" id="1.10.3720.10">
    <property type="entry name" value="MetI-like"/>
    <property type="match status" value="2"/>
</dbReference>
<dbReference type="SUPFAM" id="SSF161098">
    <property type="entry name" value="MetI-like"/>
    <property type="match status" value="2"/>
</dbReference>
<dbReference type="GO" id="GO:0055085">
    <property type="term" value="P:transmembrane transport"/>
    <property type="evidence" value="ECO:0007669"/>
    <property type="project" value="InterPro"/>
</dbReference>
<keyword evidence="10" id="KW-1185">Reference proteome</keyword>
<evidence type="ECO:0000256" key="7">
    <source>
        <dbReference type="RuleBase" id="RU363032"/>
    </source>
</evidence>
<gene>
    <name evidence="9" type="ORF">HD599_000868</name>
</gene>
<dbReference type="Pfam" id="PF00528">
    <property type="entry name" value="BPD_transp_1"/>
    <property type="match status" value="2"/>
</dbReference>
<protein>
    <submittedName>
        <fullName evidence="9">Phosphonate transport system permease protein</fullName>
    </submittedName>
</protein>
<feature type="domain" description="ABC transmembrane type-1" evidence="8">
    <location>
        <begin position="373"/>
        <end position="555"/>
    </location>
</feature>
<dbReference type="EMBL" id="JACHMJ010000001">
    <property type="protein sequence ID" value="MBB5842545.1"/>
    <property type="molecule type" value="Genomic_DNA"/>
</dbReference>
<evidence type="ECO:0000259" key="8">
    <source>
        <dbReference type="PROSITE" id="PS50928"/>
    </source>
</evidence>
<sequence length="563" mass="59747">MTTLTPAPPRQKPPVAPVARRTLAAPSRNTVTATVILLALLAFSAWSLGEMDLRIDFSYALSFLERTVPFVWPSVGDILWFSVLTLAIVISGTVMAAALSVPVAYLAAQNTTPFRATRWLGRFLSVTSRAAPDAIMAMIFALVIGQGALAGVLALGLHSVGMISKLTADAIEQIDEGPRLALRAAGATKGQEFWGAVWPQIMPSFVATVLHRTDINLRVSVILGFVGVSGLGYELSHALNTLNYREAMPWAIIIFVLCVGFEVISSVVRKTLLGVQPTGRGLGDRIVRRASGVSPTVPAGPVVHSRVRPWTRDRVTTTSFAWIAVVAVVASVWISATQGSNFTNFWLNAGIAFNRLWPPALAESNWEATAEKLFETVQIAGAATLLALVFSIIIGSFAARNVAPNGAVRTGFRFLLVGIRGLPELLLCIFFIILTGLGPGAAVIALGIGGVGLLGKLMADSLEEVDPGPEHALRATGATRAQIFVSATLPQAAPAFVGHALYLFDTNIRAATILGIVGAGGIGYMLAGAARINQHELLVLLLCVLVIVFVVEAISSWVRQLIK</sequence>
<dbReference type="CDD" id="cd06261">
    <property type="entry name" value="TM_PBP2"/>
    <property type="match status" value="2"/>
</dbReference>
<dbReference type="Proteomes" id="UP000536685">
    <property type="component" value="Unassembled WGS sequence"/>
</dbReference>
<feature type="transmembrane region" description="Helical" evidence="7">
    <location>
        <begin position="134"/>
        <end position="157"/>
    </location>
</feature>
<keyword evidence="2 7" id="KW-0813">Transport</keyword>
<feature type="domain" description="ABC transmembrane type-1" evidence="8">
    <location>
        <begin position="82"/>
        <end position="265"/>
    </location>
</feature>
<keyword evidence="5 7" id="KW-1133">Transmembrane helix</keyword>
<evidence type="ECO:0000256" key="3">
    <source>
        <dbReference type="ARBA" id="ARBA00022475"/>
    </source>
</evidence>
<evidence type="ECO:0000256" key="6">
    <source>
        <dbReference type="ARBA" id="ARBA00023136"/>
    </source>
</evidence>
<keyword evidence="3" id="KW-1003">Cell membrane</keyword>
<evidence type="ECO:0000256" key="4">
    <source>
        <dbReference type="ARBA" id="ARBA00022692"/>
    </source>
</evidence>